<comment type="caution">
    <text evidence="2">The sequence shown here is derived from an EMBL/GenBank/DDBJ whole genome shotgun (WGS) entry which is preliminary data.</text>
</comment>
<dbReference type="AlphaFoldDB" id="A0AAV5NS06"/>
<dbReference type="RefSeq" id="WP_126606346.1">
    <property type="nucleotide sequence ID" value="NZ_AP025144.1"/>
</dbReference>
<feature type="region of interest" description="Disordered" evidence="1">
    <location>
        <begin position="133"/>
        <end position="152"/>
    </location>
</feature>
<sequence>MSSDDMYYAAFSAALMAGAEPGIAQQLAYQLAYIHLSSPHSEPCSASSTKPKTFVPESEVIQSHAMHSSAIVEPESRAMNTFVRPINPLNHVDWLGGGKLNERGLRLGLRRSSPFSTKSARYTSSFTTKPPFTTKPSFTKKASSDKGTSKVAKAIPRPHKINQAIMLAMMDTDSQAQSKFIAALYFYWKSHQKHVGGNIKSTYWLLMHAIRCYLFGTTFQWEESFAKSTEDRQQNKPMYPTVKELLEHLNFNREESHHLHSLSEQISYYPCNQQIQCIELGLAFRSDIISDFDLASATHQHTLNLHKMEDAALWAMAS</sequence>
<keyword evidence="3" id="KW-1185">Reference proteome</keyword>
<name>A0AAV5NS06_9VIBR</name>
<evidence type="ECO:0000313" key="3">
    <source>
        <dbReference type="Proteomes" id="UP001156690"/>
    </source>
</evidence>
<gene>
    <name evidence="2" type="ORF">GCM10007932_28210</name>
</gene>
<evidence type="ECO:0000313" key="2">
    <source>
        <dbReference type="EMBL" id="GLQ73461.1"/>
    </source>
</evidence>
<protein>
    <recommendedName>
        <fullName evidence="4">DUF2913 family protein</fullName>
    </recommendedName>
</protein>
<evidence type="ECO:0000256" key="1">
    <source>
        <dbReference type="SAM" id="MobiDB-lite"/>
    </source>
</evidence>
<dbReference type="EMBL" id="BSNX01000030">
    <property type="protein sequence ID" value="GLQ73461.1"/>
    <property type="molecule type" value="Genomic_DNA"/>
</dbReference>
<reference evidence="3" key="1">
    <citation type="journal article" date="2019" name="Int. J. Syst. Evol. Microbiol.">
        <title>The Global Catalogue of Microorganisms (GCM) 10K type strain sequencing project: providing services to taxonomists for standard genome sequencing and annotation.</title>
        <authorList>
            <consortium name="The Broad Institute Genomics Platform"/>
            <consortium name="The Broad Institute Genome Sequencing Center for Infectious Disease"/>
            <person name="Wu L."/>
            <person name="Ma J."/>
        </authorList>
    </citation>
    <scope>NUCLEOTIDE SEQUENCE [LARGE SCALE GENOMIC DNA]</scope>
    <source>
        <strain evidence="3">NBRC 15640</strain>
    </source>
</reference>
<dbReference type="Proteomes" id="UP001156690">
    <property type="component" value="Unassembled WGS sequence"/>
</dbReference>
<organism evidence="2 3">
    <name type="scientific">Vibrio penaeicida</name>
    <dbReference type="NCBI Taxonomy" id="104609"/>
    <lineage>
        <taxon>Bacteria</taxon>
        <taxon>Pseudomonadati</taxon>
        <taxon>Pseudomonadota</taxon>
        <taxon>Gammaproteobacteria</taxon>
        <taxon>Vibrionales</taxon>
        <taxon>Vibrionaceae</taxon>
        <taxon>Vibrio</taxon>
    </lineage>
</organism>
<evidence type="ECO:0008006" key="4">
    <source>
        <dbReference type="Google" id="ProtNLM"/>
    </source>
</evidence>
<accession>A0AAV5NS06</accession>
<proteinExistence type="predicted"/>